<feature type="region of interest" description="Disordered" evidence="1">
    <location>
        <begin position="78"/>
        <end position="101"/>
    </location>
</feature>
<protein>
    <submittedName>
        <fullName evidence="2">Uncharacterized protein</fullName>
    </submittedName>
</protein>
<dbReference type="Proteomes" id="UP000014184">
    <property type="component" value="Unassembled WGS sequence"/>
</dbReference>
<evidence type="ECO:0000313" key="3">
    <source>
        <dbReference type="Proteomes" id="UP000014184"/>
    </source>
</evidence>
<evidence type="ECO:0000313" key="2">
    <source>
        <dbReference type="EMBL" id="EOR72022.1"/>
    </source>
</evidence>
<name>A0A9P2TBA8_THEFU</name>
<organism evidence="2 3">
    <name type="scientific">Thermobifida fusca TM51</name>
    <dbReference type="NCBI Taxonomy" id="1169414"/>
    <lineage>
        <taxon>Bacteria</taxon>
        <taxon>Bacillati</taxon>
        <taxon>Actinomycetota</taxon>
        <taxon>Actinomycetes</taxon>
        <taxon>Streptosporangiales</taxon>
        <taxon>Nocardiopsidaceae</taxon>
        <taxon>Thermobifida</taxon>
    </lineage>
</organism>
<dbReference type="AlphaFoldDB" id="A0A9P2TBA8"/>
<reference evidence="2 3" key="1">
    <citation type="journal article" date="2013" name="Genome Announc.">
        <title>Draft Genome Sequence of the Lignocellulose Decomposer Thermobifida fusca Strain TM51.</title>
        <authorList>
            <person name="Toth A."/>
            <person name="Barna T."/>
            <person name="Nagy I."/>
            <person name="Horvath B."/>
            <person name="Nagy I."/>
            <person name="Tancsics A."/>
            <person name="Kriszt B."/>
            <person name="Baka E."/>
            <person name="Fekete C."/>
            <person name="Kukolya J."/>
        </authorList>
    </citation>
    <scope>NUCLEOTIDE SEQUENCE [LARGE SCALE GENOMIC DNA]</scope>
    <source>
        <strain evidence="2 3">TM51</strain>
    </source>
</reference>
<sequence>MRYRIVFIAGFAIGYILGAKAGRERYEQIARAARSLVENPTVRETADRVRSQVTDASKTVYDKLSEKLPVTSVRDFLASPTPEEEAELDRIEAASGTAARD</sequence>
<dbReference type="EMBL" id="AOSG01000022">
    <property type="protein sequence ID" value="EOR72022.1"/>
    <property type="molecule type" value="Genomic_DNA"/>
</dbReference>
<accession>A0A9P2TBA8</accession>
<proteinExistence type="predicted"/>
<comment type="caution">
    <text evidence="2">The sequence shown here is derived from an EMBL/GenBank/DDBJ whole genome shotgun (WGS) entry which is preliminary data.</text>
</comment>
<evidence type="ECO:0000256" key="1">
    <source>
        <dbReference type="SAM" id="MobiDB-lite"/>
    </source>
</evidence>
<dbReference type="RefSeq" id="WP_011291318.1">
    <property type="nucleotide sequence ID" value="NZ_AOSG01000022.1"/>
</dbReference>
<keyword evidence="3" id="KW-1185">Reference proteome</keyword>
<gene>
    <name evidence="2" type="ORF">TM51_04733</name>
</gene>